<dbReference type="InterPro" id="IPR014942">
    <property type="entry name" value="AbiEii"/>
</dbReference>
<accession>A0A098E8K6</accession>
<gene>
    <name evidence="1" type="ORF">MSIBF_A2180005</name>
</gene>
<reference evidence="1" key="1">
    <citation type="submission" date="2014-09" db="EMBL/GenBank/DDBJ databases">
        <authorList>
            <person name="Probst J Alexander"/>
        </authorList>
    </citation>
    <scope>NUCLEOTIDE SEQUENCE</scope>
</reference>
<proteinExistence type="predicted"/>
<organism evidence="1">
    <name type="scientific">groundwater metagenome</name>
    <dbReference type="NCBI Taxonomy" id="717931"/>
    <lineage>
        <taxon>unclassified sequences</taxon>
        <taxon>metagenomes</taxon>
        <taxon>ecological metagenomes</taxon>
    </lineage>
</organism>
<dbReference type="EMBL" id="CCXY01000133">
    <property type="protein sequence ID" value="CEG12357.1"/>
    <property type="molecule type" value="Genomic_DNA"/>
</dbReference>
<dbReference type="Pfam" id="PF08843">
    <property type="entry name" value="AbiEii"/>
    <property type="match status" value="1"/>
</dbReference>
<evidence type="ECO:0008006" key="2">
    <source>
        <dbReference type="Google" id="ProtNLM"/>
    </source>
</evidence>
<name>A0A098E8K6_9ZZZZ</name>
<dbReference type="AlphaFoldDB" id="A0A098E8K6"/>
<evidence type="ECO:0000313" key="1">
    <source>
        <dbReference type="EMBL" id="CEG12357.1"/>
    </source>
</evidence>
<sequence length="255" mass="29766">MITEQELKRIAEFKHLSIRNAEKDYLLEVVLYSMSDFKRVLAFKGGTALYKFYNLNRFSEDLDFDITGKKISISSMIENAIRATDLLGMSGTLYEKEEYMNEVNVRFGIKGPLYDGGKKSMSRIVLNISKRERPVFVERKLLISSYQEIPSFEINVISQEEISAEKIRCIMTRDKPRDIYDLYFLLKKGVITDESLVNRKCKIYGLKFDKELFFDKLYQKQKMWSIDLKGLIIGTLPGFEDVVNELKKMLANQHL</sequence>
<protein>
    <recommendedName>
        <fullName evidence="2">Nucleotidyl transferase AbiEii/AbiGii toxin family protein</fullName>
    </recommendedName>
</protein>
<dbReference type="Gene3D" id="3.10.450.620">
    <property type="entry name" value="JHP933, nucleotidyltransferase-like core domain"/>
    <property type="match status" value="1"/>
</dbReference>